<accession>A0ABS3BBG0</accession>
<keyword evidence="3 4" id="KW-0413">Isomerase</keyword>
<evidence type="ECO:0000313" key="6">
    <source>
        <dbReference type="EMBL" id="MBN7769200.1"/>
    </source>
</evidence>
<feature type="signal peptide" evidence="4">
    <location>
        <begin position="1"/>
        <end position="30"/>
    </location>
</feature>
<gene>
    <name evidence="6" type="ORF">JYP53_04685</name>
</gene>
<dbReference type="RefSeq" id="WP_206556859.1">
    <property type="nucleotide sequence ID" value="NZ_JAFKDB010000008.1"/>
</dbReference>
<dbReference type="PROSITE" id="PS50072">
    <property type="entry name" value="CSA_PPIASE_2"/>
    <property type="match status" value="1"/>
</dbReference>
<comment type="similarity">
    <text evidence="1 4">Belongs to the cyclophilin-type PPIase family.</text>
</comment>
<sequence length="202" mass="21764">MATSLKRSSLLMSTLFVMAGALLPASQVSAETQDSPLPEVRFVTTEGAFVLQLRPDVAPKTVENFLSYVNSDFYDGTVFHRVIPGFMVQGGGFDEKLERQQTQAPIPNEAKPTLPNLRGTIAMARTNAPDSATSQFFINVANNDFLNAGVRGPGYAVFGKVTEGMGVIDRIASVQTGRQRGMADVPVTPVVIELAEQIAQED</sequence>
<evidence type="ECO:0000256" key="2">
    <source>
        <dbReference type="ARBA" id="ARBA00023110"/>
    </source>
</evidence>
<dbReference type="InterPro" id="IPR020892">
    <property type="entry name" value="Cyclophilin-type_PPIase_CS"/>
</dbReference>
<dbReference type="SUPFAM" id="SSF50891">
    <property type="entry name" value="Cyclophilin-like"/>
    <property type="match status" value="1"/>
</dbReference>
<dbReference type="PRINTS" id="PR00153">
    <property type="entry name" value="CSAPPISMRASE"/>
</dbReference>
<dbReference type="InterPro" id="IPR044665">
    <property type="entry name" value="E_coli_cyclophilin_A-like"/>
</dbReference>
<comment type="caution">
    <text evidence="6">The sequence shown here is derived from an EMBL/GenBank/DDBJ whole genome shotgun (WGS) entry which is preliminary data.</text>
</comment>
<comment type="catalytic activity">
    <reaction evidence="4">
        <text>[protein]-peptidylproline (omega=180) = [protein]-peptidylproline (omega=0)</text>
        <dbReference type="Rhea" id="RHEA:16237"/>
        <dbReference type="Rhea" id="RHEA-COMP:10747"/>
        <dbReference type="Rhea" id="RHEA-COMP:10748"/>
        <dbReference type="ChEBI" id="CHEBI:83833"/>
        <dbReference type="ChEBI" id="CHEBI:83834"/>
        <dbReference type="EC" id="5.2.1.8"/>
    </reaction>
</comment>
<dbReference type="InterPro" id="IPR029000">
    <property type="entry name" value="Cyclophilin-like_dom_sf"/>
</dbReference>
<evidence type="ECO:0000259" key="5">
    <source>
        <dbReference type="PROSITE" id="PS50072"/>
    </source>
</evidence>
<dbReference type="Gene3D" id="2.40.100.10">
    <property type="entry name" value="Cyclophilin-like"/>
    <property type="match status" value="1"/>
</dbReference>
<feature type="chain" id="PRO_5044980953" description="Peptidyl-prolyl cis-trans isomerase" evidence="4">
    <location>
        <begin position="31"/>
        <end position="202"/>
    </location>
</feature>
<keyword evidence="7" id="KW-1185">Reference proteome</keyword>
<feature type="domain" description="PPIase cyclophilin-type" evidence="5">
    <location>
        <begin position="47"/>
        <end position="197"/>
    </location>
</feature>
<comment type="function">
    <text evidence="4">PPIases accelerate the folding of proteins. It catalyzes the cis-trans isomerization of proline imidic peptide bonds in oligopeptides.</text>
</comment>
<dbReference type="Pfam" id="PF00160">
    <property type="entry name" value="Pro_isomerase"/>
    <property type="match status" value="1"/>
</dbReference>
<dbReference type="PROSITE" id="PS00170">
    <property type="entry name" value="CSA_PPIASE_1"/>
    <property type="match status" value="1"/>
</dbReference>
<keyword evidence="4" id="KW-0732">Signal</keyword>
<organism evidence="6 7">
    <name type="scientific">Marinobacter daepoensis</name>
    <dbReference type="NCBI Taxonomy" id="262077"/>
    <lineage>
        <taxon>Bacteria</taxon>
        <taxon>Pseudomonadati</taxon>
        <taxon>Pseudomonadota</taxon>
        <taxon>Gammaproteobacteria</taxon>
        <taxon>Pseudomonadales</taxon>
        <taxon>Marinobacteraceae</taxon>
        <taxon>Marinobacter</taxon>
    </lineage>
</organism>
<dbReference type="GO" id="GO:0016853">
    <property type="term" value="F:isomerase activity"/>
    <property type="evidence" value="ECO:0007669"/>
    <property type="project" value="UniProtKB-KW"/>
</dbReference>
<dbReference type="EMBL" id="JAFKDB010000008">
    <property type="protein sequence ID" value="MBN7769200.1"/>
    <property type="molecule type" value="Genomic_DNA"/>
</dbReference>
<name>A0ABS3BBG0_9GAMM</name>
<reference evidence="6 7" key="1">
    <citation type="submission" date="2021-02" db="EMBL/GenBank/DDBJ databases">
        <title>PHA producing bacteria isolated from coastal sediment in Guangdong, Shenzhen.</title>
        <authorList>
            <person name="Zheng W."/>
            <person name="Yu S."/>
            <person name="Huang Y."/>
        </authorList>
    </citation>
    <scope>NUCLEOTIDE SEQUENCE [LARGE SCALE GENOMIC DNA]</scope>
    <source>
        <strain evidence="6 7">TN21-5</strain>
    </source>
</reference>
<dbReference type="PANTHER" id="PTHR43246">
    <property type="entry name" value="PEPTIDYL-PROLYL CIS-TRANS ISOMERASE CYP38, CHLOROPLASTIC"/>
    <property type="match status" value="1"/>
</dbReference>
<dbReference type="InterPro" id="IPR002130">
    <property type="entry name" value="Cyclophilin-type_PPIase_dom"/>
</dbReference>
<evidence type="ECO:0000256" key="4">
    <source>
        <dbReference type="RuleBase" id="RU363019"/>
    </source>
</evidence>
<dbReference type="Proteomes" id="UP000664344">
    <property type="component" value="Unassembled WGS sequence"/>
</dbReference>
<evidence type="ECO:0000256" key="3">
    <source>
        <dbReference type="ARBA" id="ARBA00023235"/>
    </source>
</evidence>
<evidence type="ECO:0000256" key="1">
    <source>
        <dbReference type="ARBA" id="ARBA00007365"/>
    </source>
</evidence>
<keyword evidence="2 4" id="KW-0697">Rotamase</keyword>
<protein>
    <recommendedName>
        <fullName evidence="4">Peptidyl-prolyl cis-trans isomerase</fullName>
        <shortName evidence="4">PPIase</shortName>
        <ecNumber evidence="4">5.2.1.8</ecNumber>
    </recommendedName>
</protein>
<proteinExistence type="inferred from homology"/>
<evidence type="ECO:0000313" key="7">
    <source>
        <dbReference type="Proteomes" id="UP000664344"/>
    </source>
</evidence>
<dbReference type="EC" id="5.2.1.8" evidence="4"/>